<evidence type="ECO:0000256" key="1">
    <source>
        <dbReference type="ARBA" id="ARBA00006534"/>
    </source>
</evidence>
<protein>
    <recommendedName>
        <fullName evidence="7">Cyanophycinase</fullName>
    </recommendedName>
</protein>
<evidence type="ECO:0000256" key="4">
    <source>
        <dbReference type="ARBA" id="ARBA00022825"/>
    </source>
</evidence>
<keyword evidence="4" id="KW-0720">Serine protease</keyword>
<dbReference type="InterPro" id="IPR005320">
    <property type="entry name" value="Peptidase_S51"/>
</dbReference>
<keyword evidence="2" id="KW-0645">Protease</keyword>
<evidence type="ECO:0000256" key="3">
    <source>
        <dbReference type="ARBA" id="ARBA00022801"/>
    </source>
</evidence>
<dbReference type="InterPro" id="IPR029062">
    <property type="entry name" value="Class_I_gatase-like"/>
</dbReference>
<dbReference type="RefSeq" id="WP_127123598.1">
    <property type="nucleotide sequence ID" value="NZ_BHXQ01000006.1"/>
</dbReference>
<dbReference type="EMBL" id="BHXQ01000006">
    <property type="protein sequence ID" value="GCC52946.1"/>
    <property type="molecule type" value="Genomic_DNA"/>
</dbReference>
<comment type="similarity">
    <text evidence="1">Belongs to the peptidase S51 family.</text>
</comment>
<gene>
    <name evidence="5" type="ORF">SanaruYs_31870</name>
</gene>
<accession>A0A401UDH2</accession>
<dbReference type="Proteomes" id="UP000288227">
    <property type="component" value="Unassembled WGS sequence"/>
</dbReference>
<evidence type="ECO:0000313" key="5">
    <source>
        <dbReference type="EMBL" id="GCC52946.1"/>
    </source>
</evidence>
<dbReference type="Pfam" id="PF03575">
    <property type="entry name" value="Peptidase_S51"/>
    <property type="match status" value="1"/>
</dbReference>
<dbReference type="CDD" id="cd03145">
    <property type="entry name" value="GAT1_cyanophycinase"/>
    <property type="match status" value="1"/>
</dbReference>
<organism evidence="5 6">
    <name type="scientific">Chryseotalea sanaruensis</name>
    <dbReference type="NCBI Taxonomy" id="2482724"/>
    <lineage>
        <taxon>Bacteria</taxon>
        <taxon>Pseudomonadati</taxon>
        <taxon>Bacteroidota</taxon>
        <taxon>Cytophagia</taxon>
        <taxon>Cytophagales</taxon>
        <taxon>Chryseotaleaceae</taxon>
        <taxon>Chryseotalea</taxon>
    </lineage>
</organism>
<reference evidence="5 6" key="1">
    <citation type="submission" date="2018-11" db="EMBL/GenBank/DDBJ databases">
        <title>Chryseotalea sanarue gen. nov., sp., nov., a member of the family Cytophagaceae, isolated from a brackish lake in Hamamatsu Japan.</title>
        <authorList>
            <person name="Maejima Y."/>
            <person name="Iino T."/>
            <person name="Muraguchi Y."/>
            <person name="Fukuda K."/>
            <person name="Ohkuma M."/>
            <person name="Moriuchi R."/>
            <person name="Dohra H."/>
            <person name="Kimbara K."/>
            <person name="Shintani M."/>
        </authorList>
    </citation>
    <scope>NUCLEOTIDE SEQUENCE [LARGE SCALE GENOMIC DNA]</scope>
    <source>
        <strain evidence="5 6">Ys</strain>
    </source>
</reference>
<keyword evidence="3" id="KW-0378">Hydrolase</keyword>
<dbReference type="GO" id="GO:0006508">
    <property type="term" value="P:proteolysis"/>
    <property type="evidence" value="ECO:0007669"/>
    <property type="project" value="UniProtKB-KW"/>
</dbReference>
<proteinExistence type="inferred from homology"/>
<comment type="caution">
    <text evidence="5">The sequence shown here is derived from an EMBL/GenBank/DDBJ whole genome shotgun (WGS) entry which is preliminary data.</text>
</comment>
<dbReference type="GO" id="GO:0008236">
    <property type="term" value="F:serine-type peptidase activity"/>
    <property type="evidence" value="ECO:0007669"/>
    <property type="project" value="UniProtKB-KW"/>
</dbReference>
<keyword evidence="6" id="KW-1185">Reference proteome</keyword>
<dbReference type="PANTHER" id="PTHR36175">
    <property type="entry name" value="CYANOPHYCINASE"/>
    <property type="match status" value="1"/>
</dbReference>
<dbReference type="SUPFAM" id="SSF52317">
    <property type="entry name" value="Class I glutamine amidotransferase-like"/>
    <property type="match status" value="1"/>
</dbReference>
<evidence type="ECO:0008006" key="7">
    <source>
        <dbReference type="Google" id="ProtNLM"/>
    </source>
</evidence>
<name>A0A401UDH2_9BACT</name>
<dbReference type="PANTHER" id="PTHR36175:SF1">
    <property type="entry name" value="CYANOPHYCINASE"/>
    <property type="match status" value="1"/>
</dbReference>
<evidence type="ECO:0000256" key="2">
    <source>
        <dbReference type="ARBA" id="ARBA00022670"/>
    </source>
</evidence>
<dbReference type="OrthoDB" id="9799980at2"/>
<sequence>MKKSTTLIFSILLTFSVCQSQDEVVNLKNSLTTHSLGLVGSSEDVVTESSSGIVLMGGSTDVEDALRWMIKKSGGGDFVIIRSSGSTGYNDYIYNLGGLNSVETFLLDSREKANDPAVGKRLREAEAVFIAGGDQSNYVKFWSGTEVSAAIQYLVEEKKIPIGGTSAGCAVLSEYVFDAKEGSALSDKVLLNPYHTTVSLSKSFINLPYLKNVIADQHYSQRGREGRHMVFMARMIKDFGITNAKGIGVDEKTAVCIDENGNAIVYGSGNAYFIQSKGLLPEKYENAQPLQWNHNQEALSVKIVAGNTAGNPAFNLSQWPTAADQYWYVEEGVLKRRNN</sequence>
<evidence type="ECO:0000313" key="6">
    <source>
        <dbReference type="Proteomes" id="UP000288227"/>
    </source>
</evidence>
<dbReference type="Gene3D" id="3.40.50.880">
    <property type="match status" value="1"/>
</dbReference>
<dbReference type="AlphaFoldDB" id="A0A401UDH2"/>